<reference evidence="3" key="1">
    <citation type="submission" date="2023-06" db="EMBL/GenBank/DDBJ databases">
        <authorList>
            <consortium name="Lawrence Berkeley National Laboratory"/>
            <person name="Ahrendt S."/>
            <person name="Sahu N."/>
            <person name="Indic B."/>
            <person name="Wong-Bajracharya J."/>
            <person name="Merenyi Z."/>
            <person name="Ke H.-M."/>
            <person name="Monk M."/>
            <person name="Kocsube S."/>
            <person name="Drula E."/>
            <person name="Lipzen A."/>
            <person name="Balint B."/>
            <person name="Henrissat B."/>
            <person name="Andreopoulos B."/>
            <person name="Martin F.M."/>
            <person name="Harder C.B."/>
            <person name="Rigling D."/>
            <person name="Ford K.L."/>
            <person name="Foster G.D."/>
            <person name="Pangilinan J."/>
            <person name="Papanicolaou A."/>
            <person name="Barry K."/>
            <person name="LaButti K."/>
            <person name="Viragh M."/>
            <person name="Koriabine M."/>
            <person name="Yan M."/>
            <person name="Riley R."/>
            <person name="Champramary S."/>
            <person name="Plett K.L."/>
            <person name="Tsai I.J."/>
            <person name="Slot J."/>
            <person name="Sipos G."/>
            <person name="Plett J."/>
            <person name="Nagy L.G."/>
            <person name="Grigoriev I.V."/>
        </authorList>
    </citation>
    <scope>NUCLEOTIDE SEQUENCE</scope>
    <source>
        <strain evidence="3">ICMP 16352</strain>
    </source>
</reference>
<feature type="domain" description="DUF6535" evidence="2">
    <location>
        <begin position="22"/>
        <end position="200"/>
    </location>
</feature>
<sequence>DFKQKYPPDAVGEEMASNARFWRTYNDKAAVSDVEVMEQYRDTIDILLVFAGLFSAVVTTFVVQASESVKPDFAQISSQLIVELIAIQRAVAKGTPVDDVPMVEPFDIFSPDNLDVWTYNLWFTSLLFSLITALIAVLAKQWMHYYVSGTSGSARERARLRQSRYTALHRWQVPMIIGCLPVLLHLSLAVFLVGLILSLLSLQLRAAYVVAAISGIVYLFYAVSNLLPIAYPQCPYKTPLSVYGYTLYRLADRLWNVTVTWLNACRQQRRWISPTDRRIHDLVARSPFLSLKEAERNIVHDSAD</sequence>
<comment type="caution">
    <text evidence="3">The sequence shown here is derived from an EMBL/GenBank/DDBJ whole genome shotgun (WGS) entry which is preliminary data.</text>
</comment>
<proteinExistence type="predicted"/>
<keyword evidence="4" id="KW-1185">Reference proteome</keyword>
<organism evidence="3 4">
    <name type="scientific">Armillaria novae-zelandiae</name>
    <dbReference type="NCBI Taxonomy" id="153914"/>
    <lineage>
        <taxon>Eukaryota</taxon>
        <taxon>Fungi</taxon>
        <taxon>Dikarya</taxon>
        <taxon>Basidiomycota</taxon>
        <taxon>Agaricomycotina</taxon>
        <taxon>Agaricomycetes</taxon>
        <taxon>Agaricomycetidae</taxon>
        <taxon>Agaricales</taxon>
        <taxon>Marasmiineae</taxon>
        <taxon>Physalacriaceae</taxon>
        <taxon>Armillaria</taxon>
    </lineage>
</organism>
<keyword evidence="1" id="KW-0472">Membrane</keyword>
<evidence type="ECO:0000256" key="1">
    <source>
        <dbReference type="SAM" id="Phobius"/>
    </source>
</evidence>
<protein>
    <recommendedName>
        <fullName evidence="2">DUF6535 domain-containing protein</fullName>
    </recommendedName>
</protein>
<dbReference type="EMBL" id="JAUEPR010000007">
    <property type="protein sequence ID" value="KAK0482491.1"/>
    <property type="molecule type" value="Genomic_DNA"/>
</dbReference>
<keyword evidence="1" id="KW-1133">Transmembrane helix</keyword>
<dbReference type="AlphaFoldDB" id="A0AA39PE22"/>
<evidence type="ECO:0000259" key="2">
    <source>
        <dbReference type="Pfam" id="PF20153"/>
    </source>
</evidence>
<dbReference type="InterPro" id="IPR045338">
    <property type="entry name" value="DUF6535"/>
</dbReference>
<dbReference type="Pfam" id="PF20153">
    <property type="entry name" value="DUF6535"/>
    <property type="match status" value="1"/>
</dbReference>
<feature type="non-terminal residue" evidence="3">
    <location>
        <position position="1"/>
    </location>
</feature>
<name>A0AA39PE22_9AGAR</name>
<feature type="transmembrane region" description="Helical" evidence="1">
    <location>
        <begin position="206"/>
        <end position="227"/>
    </location>
</feature>
<feature type="transmembrane region" description="Helical" evidence="1">
    <location>
        <begin position="119"/>
        <end position="139"/>
    </location>
</feature>
<evidence type="ECO:0000313" key="3">
    <source>
        <dbReference type="EMBL" id="KAK0482491.1"/>
    </source>
</evidence>
<evidence type="ECO:0000313" key="4">
    <source>
        <dbReference type="Proteomes" id="UP001175227"/>
    </source>
</evidence>
<keyword evidence="1" id="KW-0812">Transmembrane</keyword>
<feature type="transmembrane region" description="Helical" evidence="1">
    <location>
        <begin position="46"/>
        <end position="65"/>
    </location>
</feature>
<feature type="transmembrane region" description="Helical" evidence="1">
    <location>
        <begin position="173"/>
        <end position="200"/>
    </location>
</feature>
<accession>A0AA39PE22</accession>
<gene>
    <name evidence="3" type="ORF">IW261DRAFT_1333340</name>
</gene>
<dbReference type="Proteomes" id="UP001175227">
    <property type="component" value="Unassembled WGS sequence"/>
</dbReference>